<dbReference type="HOGENOM" id="CLU_2147290_0_0_1"/>
<protein>
    <submittedName>
        <fullName evidence="2">Uncharacterized protein</fullName>
    </submittedName>
</protein>
<sequence>MPPASRCRPSKASEAGRDDGWSRAKVTGPDLLLIGVVVGTAVWIDWRLGGHVHPVLVSAAKLEEKTAHNTEQLNTILASSSSLKANVAVLVDRIERMAEEKHEKNAPKALKA</sequence>
<dbReference type="EMBL" id="KB722648">
    <property type="protein sequence ID" value="EMS23194.1"/>
    <property type="molecule type" value="Genomic_DNA"/>
</dbReference>
<dbReference type="Proteomes" id="UP000016926">
    <property type="component" value="Unassembled WGS sequence"/>
</dbReference>
<evidence type="ECO:0000256" key="1">
    <source>
        <dbReference type="SAM" id="MobiDB-lite"/>
    </source>
</evidence>
<organism evidence="2 3">
    <name type="scientific">Rhodotorula toruloides (strain NP11)</name>
    <name type="common">Yeast</name>
    <name type="synonym">Rhodosporidium toruloides</name>
    <dbReference type="NCBI Taxonomy" id="1130832"/>
    <lineage>
        <taxon>Eukaryota</taxon>
        <taxon>Fungi</taxon>
        <taxon>Dikarya</taxon>
        <taxon>Basidiomycota</taxon>
        <taxon>Pucciniomycotina</taxon>
        <taxon>Microbotryomycetes</taxon>
        <taxon>Sporidiobolales</taxon>
        <taxon>Sporidiobolaceae</taxon>
        <taxon>Rhodotorula</taxon>
    </lineage>
</organism>
<evidence type="ECO:0000313" key="3">
    <source>
        <dbReference type="Proteomes" id="UP000016926"/>
    </source>
</evidence>
<reference evidence="2 3" key="1">
    <citation type="journal article" date="2012" name="Nat. Commun.">
        <title>A multi-omic map of the lipid-producing yeast Rhodosporidium toruloides.</title>
        <authorList>
            <person name="Zhu Z."/>
            <person name="Zhang S."/>
            <person name="Liu H."/>
            <person name="Shen H."/>
            <person name="Lin X."/>
            <person name="Yang F."/>
            <person name="Zhou Y.J."/>
            <person name="Jin G."/>
            <person name="Ye M."/>
            <person name="Zou H."/>
            <person name="Zou H."/>
            <person name="Zhao Z.K."/>
        </authorList>
    </citation>
    <scope>NUCLEOTIDE SEQUENCE [LARGE SCALE GENOMIC DNA]</scope>
    <source>
        <strain evidence="2 3">NP11</strain>
    </source>
</reference>
<dbReference type="GeneID" id="27371549"/>
<dbReference type="RefSeq" id="XP_016274313.1">
    <property type="nucleotide sequence ID" value="XM_016421192.1"/>
</dbReference>
<gene>
    <name evidence="2" type="ORF">RHTO_07536</name>
</gene>
<accession>M7XH41</accession>
<proteinExistence type="predicted"/>
<name>M7XH41_RHOT1</name>
<dbReference type="AlphaFoldDB" id="M7XH41"/>
<feature type="region of interest" description="Disordered" evidence="1">
    <location>
        <begin position="1"/>
        <end position="25"/>
    </location>
</feature>
<keyword evidence="3" id="KW-1185">Reference proteome</keyword>
<evidence type="ECO:0000313" key="2">
    <source>
        <dbReference type="EMBL" id="EMS23194.1"/>
    </source>
</evidence>